<dbReference type="GO" id="GO:0016773">
    <property type="term" value="F:phosphotransferase activity, alcohol group as acceptor"/>
    <property type="evidence" value="ECO:0007669"/>
    <property type="project" value="InterPro"/>
</dbReference>
<dbReference type="EMBL" id="CP018866">
    <property type="protein sequence ID" value="AST94202.1"/>
    <property type="molecule type" value="Genomic_DNA"/>
</dbReference>
<dbReference type="Pfam" id="PF04655">
    <property type="entry name" value="APH_6_hur"/>
    <property type="match status" value="1"/>
</dbReference>
<dbReference type="GO" id="GO:0019748">
    <property type="term" value="P:secondary metabolic process"/>
    <property type="evidence" value="ECO:0007669"/>
    <property type="project" value="InterPro"/>
</dbReference>
<evidence type="ECO:0008006" key="3">
    <source>
        <dbReference type="Google" id="ProtNLM"/>
    </source>
</evidence>
<evidence type="ECO:0000313" key="2">
    <source>
        <dbReference type="Proteomes" id="UP000215224"/>
    </source>
</evidence>
<dbReference type="Gene3D" id="3.90.1200.10">
    <property type="match status" value="1"/>
</dbReference>
<dbReference type="Proteomes" id="UP000215224">
    <property type="component" value="Chromosome"/>
</dbReference>
<name>A0A223KXL7_9BACI</name>
<reference evidence="1 2" key="1">
    <citation type="submission" date="2016-12" db="EMBL/GenBank/DDBJ databases">
        <title>The whole genome sequencing and assembly of Bacillus cohnii DSM 6307T strain.</title>
        <authorList>
            <person name="Lee Y.-J."/>
            <person name="Yi H."/>
            <person name="Bahn Y.-S."/>
            <person name="Kim J.F."/>
            <person name="Lee D.-W."/>
        </authorList>
    </citation>
    <scope>NUCLEOTIDE SEQUENCE [LARGE SCALE GENOMIC DNA]</scope>
    <source>
        <strain evidence="1 2">DSM 6307</strain>
    </source>
</reference>
<sequence>MAVYGQKGKDFLTNLETIISSYEKRWHLNIHRPYELSYNYVAPATRKDGTELVIKIGVPTPSFTMEYETLRMLASPSVVKLVDEDIANGVLLLEKIQPGNTLATVDDDVEATEIASTVMAKLWRPLPSHYQLNLPTMTDREKSLESIVQSNWNGCGPISKVILYEALTLFKQLHKTIDQQYILHGDLHHYNILQSDNNEWKIIDPKGLVGDREYDVIQFLLNKLPYENKISILDRRINILVEQLGLNKERILGWGFAHSVLSTCWSVEEGSLDENFFHSIGVFQQLIERG</sequence>
<dbReference type="InterPro" id="IPR011009">
    <property type="entry name" value="Kinase-like_dom_sf"/>
</dbReference>
<protein>
    <recommendedName>
        <fullName evidence="3">Streptomycin 6-kinase</fullName>
    </recommendedName>
</protein>
<dbReference type="SUPFAM" id="SSF56112">
    <property type="entry name" value="Protein kinase-like (PK-like)"/>
    <property type="match status" value="1"/>
</dbReference>
<accession>A0A223KXL7</accession>
<dbReference type="AlphaFoldDB" id="A0A223KXL7"/>
<dbReference type="KEGG" id="bcoh:BC6307_02520"/>
<dbReference type="STRING" id="1314751.GCA_001591425_04957"/>
<proteinExistence type="predicted"/>
<evidence type="ECO:0000313" key="1">
    <source>
        <dbReference type="EMBL" id="AST94202.1"/>
    </source>
</evidence>
<keyword evidence="2" id="KW-1185">Reference proteome</keyword>
<gene>
    <name evidence="1" type="ORF">BC6307_02520</name>
</gene>
<organism evidence="1 2">
    <name type="scientific">Sutcliffiella cohnii</name>
    <dbReference type="NCBI Taxonomy" id="33932"/>
    <lineage>
        <taxon>Bacteria</taxon>
        <taxon>Bacillati</taxon>
        <taxon>Bacillota</taxon>
        <taxon>Bacilli</taxon>
        <taxon>Bacillales</taxon>
        <taxon>Bacillaceae</taxon>
        <taxon>Sutcliffiella</taxon>
    </lineage>
</organism>
<dbReference type="InterPro" id="IPR006748">
    <property type="entry name" value="NH2Glyco/OHUrea_AB-resist_kin"/>
</dbReference>